<dbReference type="InterPro" id="IPR027410">
    <property type="entry name" value="TCP-1-like_intermed_sf"/>
</dbReference>
<dbReference type="NCBIfam" id="NF009487">
    <property type="entry name" value="PRK12849.1"/>
    <property type="match status" value="1"/>
</dbReference>
<name>A0A9P0H762_NEZVI</name>
<dbReference type="GO" id="GO:0042026">
    <property type="term" value="P:protein refolding"/>
    <property type="evidence" value="ECO:0007669"/>
    <property type="project" value="InterPro"/>
</dbReference>
<dbReference type="InterPro" id="IPR001844">
    <property type="entry name" value="Cpn60/GroEL"/>
</dbReference>
<dbReference type="OrthoDB" id="1733909at2759"/>
<evidence type="ECO:0000313" key="5">
    <source>
        <dbReference type="Proteomes" id="UP001152798"/>
    </source>
</evidence>
<dbReference type="NCBIfam" id="NF009488">
    <property type="entry name" value="PRK12850.1"/>
    <property type="match status" value="1"/>
</dbReference>
<dbReference type="FunFam" id="3.50.7.10:FF:000001">
    <property type="entry name" value="60 kDa chaperonin"/>
    <property type="match status" value="1"/>
</dbReference>
<evidence type="ECO:0000313" key="4">
    <source>
        <dbReference type="EMBL" id="CAH1396589.1"/>
    </source>
</evidence>
<evidence type="ECO:0000256" key="2">
    <source>
        <dbReference type="ARBA" id="ARBA00023186"/>
    </source>
</evidence>
<dbReference type="Pfam" id="PF00118">
    <property type="entry name" value="Cpn60_TCP1"/>
    <property type="match status" value="1"/>
</dbReference>
<dbReference type="CDD" id="cd03344">
    <property type="entry name" value="GroEL"/>
    <property type="match status" value="1"/>
</dbReference>
<dbReference type="NCBIfam" id="NF009489">
    <property type="entry name" value="PRK12851.1"/>
    <property type="match status" value="1"/>
</dbReference>
<dbReference type="InterPro" id="IPR027413">
    <property type="entry name" value="GROEL-like_equatorial_sf"/>
</dbReference>
<evidence type="ECO:0000256" key="1">
    <source>
        <dbReference type="ARBA" id="ARBA00006607"/>
    </source>
</evidence>
<dbReference type="NCBIfam" id="NF000592">
    <property type="entry name" value="PRK00013.1"/>
    <property type="match status" value="1"/>
</dbReference>
<dbReference type="PRINTS" id="PR00298">
    <property type="entry name" value="CHAPERONIN60"/>
</dbReference>
<dbReference type="Gene3D" id="3.50.7.10">
    <property type="entry name" value="GroEL"/>
    <property type="match status" value="1"/>
</dbReference>
<proteinExistence type="inferred from homology"/>
<dbReference type="Gene3D" id="3.30.260.10">
    <property type="entry name" value="TCP-1-like chaperonin intermediate domain"/>
    <property type="match status" value="1"/>
</dbReference>
<dbReference type="Proteomes" id="UP001152798">
    <property type="component" value="Chromosome 3"/>
</dbReference>
<dbReference type="EMBL" id="OV725079">
    <property type="protein sequence ID" value="CAH1396589.1"/>
    <property type="molecule type" value="Genomic_DNA"/>
</dbReference>
<keyword evidence="5" id="KW-1185">Reference proteome</keyword>
<dbReference type="AlphaFoldDB" id="A0A9P0H762"/>
<dbReference type="Gene3D" id="1.10.560.10">
    <property type="entry name" value="GroEL-like equatorial domain"/>
    <property type="match status" value="1"/>
</dbReference>
<comment type="similarity">
    <text evidence="1 3">Belongs to the chaperonin (HSP60) family.</text>
</comment>
<protein>
    <recommendedName>
        <fullName evidence="6">Heat shock protein 60</fullName>
    </recommendedName>
</protein>
<dbReference type="SUPFAM" id="SSF48592">
    <property type="entry name" value="GroEL equatorial domain-like"/>
    <property type="match status" value="1"/>
</dbReference>
<sequence>MFTSLSKSLIPNSAVIQSISKNYAKDVKFGHEVKKLLLQGVDKITNTVSVTLGPKGRNVILENPYKPIVTKDGVTVAKTIDLPDRYENIGVKIIQGVAQNTNKRAGDGTTTATVLARAIAKEGFEKLTHGGNPNEIRKGLMMGVDSAIHRLDKITKPVISEEEIMNVATISANGDRHIGGLITQALNKVGKEGIVTVKEGKAITDSFELIDGIKIENGYFSPSFTNSRGNKVIFEKCFVLLCDMKIISVRSIIHALESAALKKKPLLIIAEDFEQEPILAMVINNMKGNCQVAAVKSPGIGDFRKETLYDIAATTGGKVYGDEATDEKKELNFLKYFGSAGEVIINNEETLLLKCNGKKEDIQSRAGTIKGLIKQADNDLDATKLKERLSRLLCGVATINIGAGSETELREKKDRVEDALHATRAALEEGIVPGGGIALLRCIDEVNRVPAENADQKAGIEILCKALKTPCMTIASNSGLDASVVVNKVLQYQDGMGYDARENRYVNMMDAGIIDPTKVVKTALQDAASAASLLMTAEAAVTFIIEGDEIIL</sequence>
<keyword evidence="2" id="KW-0143">Chaperone</keyword>
<reference evidence="4" key="1">
    <citation type="submission" date="2022-01" db="EMBL/GenBank/DDBJ databases">
        <authorList>
            <person name="King R."/>
        </authorList>
    </citation>
    <scope>NUCLEOTIDE SEQUENCE</scope>
</reference>
<dbReference type="PANTHER" id="PTHR45633">
    <property type="entry name" value="60 KDA HEAT SHOCK PROTEIN, MITOCHONDRIAL"/>
    <property type="match status" value="1"/>
</dbReference>
<dbReference type="SUPFAM" id="SSF54849">
    <property type="entry name" value="GroEL-intermediate domain like"/>
    <property type="match status" value="1"/>
</dbReference>
<dbReference type="InterPro" id="IPR002423">
    <property type="entry name" value="Cpn60/GroEL/TCP-1"/>
</dbReference>
<dbReference type="SUPFAM" id="SSF52029">
    <property type="entry name" value="GroEL apical domain-like"/>
    <property type="match status" value="1"/>
</dbReference>
<accession>A0A9P0H762</accession>
<evidence type="ECO:0008006" key="6">
    <source>
        <dbReference type="Google" id="ProtNLM"/>
    </source>
</evidence>
<organism evidence="4 5">
    <name type="scientific">Nezara viridula</name>
    <name type="common">Southern green stink bug</name>
    <name type="synonym">Cimex viridulus</name>
    <dbReference type="NCBI Taxonomy" id="85310"/>
    <lineage>
        <taxon>Eukaryota</taxon>
        <taxon>Metazoa</taxon>
        <taxon>Ecdysozoa</taxon>
        <taxon>Arthropoda</taxon>
        <taxon>Hexapoda</taxon>
        <taxon>Insecta</taxon>
        <taxon>Pterygota</taxon>
        <taxon>Neoptera</taxon>
        <taxon>Paraneoptera</taxon>
        <taxon>Hemiptera</taxon>
        <taxon>Heteroptera</taxon>
        <taxon>Panheteroptera</taxon>
        <taxon>Pentatomomorpha</taxon>
        <taxon>Pentatomoidea</taxon>
        <taxon>Pentatomidae</taxon>
        <taxon>Pentatominae</taxon>
        <taxon>Nezara</taxon>
    </lineage>
</organism>
<dbReference type="InterPro" id="IPR027409">
    <property type="entry name" value="GroEL-like_apical_dom_sf"/>
</dbReference>
<gene>
    <name evidence="4" type="ORF">NEZAVI_LOCUS6630</name>
</gene>
<evidence type="ECO:0000256" key="3">
    <source>
        <dbReference type="RuleBase" id="RU000418"/>
    </source>
</evidence>
<dbReference type="GO" id="GO:0005524">
    <property type="term" value="F:ATP binding"/>
    <property type="evidence" value="ECO:0007669"/>
    <property type="project" value="InterPro"/>
</dbReference>
<dbReference type="GO" id="GO:0140662">
    <property type="term" value="F:ATP-dependent protein folding chaperone"/>
    <property type="evidence" value="ECO:0007669"/>
    <property type="project" value="InterPro"/>
</dbReference>